<dbReference type="Proteomes" id="UP000626026">
    <property type="component" value="Unassembled WGS sequence"/>
</dbReference>
<keyword evidence="3" id="KW-1185">Reference proteome</keyword>
<dbReference type="RefSeq" id="WP_187784266.1">
    <property type="nucleotide sequence ID" value="NZ_JACTVA010000013.1"/>
</dbReference>
<evidence type="ECO:0000256" key="1">
    <source>
        <dbReference type="SAM" id="MobiDB-lite"/>
    </source>
</evidence>
<organism evidence="2 3">
    <name type="scientific">Teichococcus aerophilus</name>
    <dbReference type="NCBI Taxonomy" id="1224513"/>
    <lineage>
        <taxon>Bacteria</taxon>
        <taxon>Pseudomonadati</taxon>
        <taxon>Pseudomonadota</taxon>
        <taxon>Alphaproteobacteria</taxon>
        <taxon>Acetobacterales</taxon>
        <taxon>Roseomonadaceae</taxon>
        <taxon>Roseomonas</taxon>
    </lineage>
</organism>
<accession>A0ABR7RLW2</accession>
<evidence type="ECO:0000313" key="2">
    <source>
        <dbReference type="EMBL" id="MBC9207097.1"/>
    </source>
</evidence>
<protein>
    <submittedName>
        <fullName evidence="2">Uncharacterized protein</fullName>
    </submittedName>
</protein>
<gene>
    <name evidence="2" type="ORF">IBL26_09655</name>
</gene>
<dbReference type="EMBL" id="JACTVA010000013">
    <property type="protein sequence ID" value="MBC9207097.1"/>
    <property type="molecule type" value="Genomic_DNA"/>
</dbReference>
<comment type="caution">
    <text evidence="2">The sequence shown here is derived from an EMBL/GenBank/DDBJ whole genome shotgun (WGS) entry which is preliminary data.</text>
</comment>
<sequence>MTRVMKPAPAPTEEEKREDLEFTMQRGDLLVVRYLADRHGMAECERLFPDGTLSAWLARAEAHEAEHGEGAFLDPSHRFNRELLPILDRQAAGEHMTPKDLPAPRWNMDRGWHHD</sequence>
<name>A0ABR7RLW2_9PROT</name>
<feature type="region of interest" description="Disordered" evidence="1">
    <location>
        <begin position="90"/>
        <end position="115"/>
    </location>
</feature>
<proteinExistence type="predicted"/>
<evidence type="ECO:0000313" key="3">
    <source>
        <dbReference type="Proteomes" id="UP000626026"/>
    </source>
</evidence>
<reference evidence="2 3" key="1">
    <citation type="journal article" date="2013" name="Int. J. Syst. Evol. Microbiol.">
        <title>Roseomonas aerophila sp. nov., isolated from air.</title>
        <authorList>
            <person name="Kim S.J."/>
            <person name="Weon H.Y."/>
            <person name="Ahn J.H."/>
            <person name="Hong S.B."/>
            <person name="Seok S.J."/>
            <person name="Whang K.S."/>
            <person name="Kwon S.W."/>
        </authorList>
    </citation>
    <scope>NUCLEOTIDE SEQUENCE [LARGE SCALE GENOMIC DNA]</scope>
    <source>
        <strain evidence="2 3">NBRC 108923</strain>
    </source>
</reference>